<dbReference type="GO" id="GO:0009448">
    <property type="term" value="P:gamma-aminobutyric acid metabolic process"/>
    <property type="evidence" value="ECO:0007669"/>
    <property type="project" value="InterPro"/>
</dbReference>
<dbReference type="EC" id="2.6.1.19" evidence="6"/>
<dbReference type="InterPro" id="IPR015421">
    <property type="entry name" value="PyrdxlP-dep_Trfase_major"/>
</dbReference>
<comment type="catalytic activity">
    <reaction evidence="14">
        <text>4-aminobutanoate + 2-oxoglutarate = succinate semialdehyde + L-glutamate</text>
        <dbReference type="Rhea" id="RHEA:23352"/>
        <dbReference type="ChEBI" id="CHEBI:16810"/>
        <dbReference type="ChEBI" id="CHEBI:29985"/>
        <dbReference type="ChEBI" id="CHEBI:57706"/>
        <dbReference type="ChEBI" id="CHEBI:59888"/>
        <dbReference type="EC" id="2.6.1.19"/>
    </reaction>
</comment>
<evidence type="ECO:0000256" key="1">
    <source>
        <dbReference type="ARBA" id="ARBA00001750"/>
    </source>
</evidence>
<evidence type="ECO:0000256" key="5">
    <source>
        <dbReference type="ARBA" id="ARBA00012876"/>
    </source>
</evidence>
<evidence type="ECO:0000256" key="12">
    <source>
        <dbReference type="ARBA" id="ARBA00030857"/>
    </source>
</evidence>
<sequence>MTSSEELQKRRHSAVARGVTSVVPSYVDRASGGSITDVDGHEWIDFGSGIAVTSVGNAAPRVVAAVREQVERFTHTCFMVAPYESYIAVCEQLATLTPGSFDKRAALFNSGAEAVENAVKIARHATGRQAVVVFDHAYHGRTNLTMALTAKSMPYKHRFGPFAPEVYRAPMSYPLRDGGLTGPEAAARAIDVIEKQVGAANVAAVLIEPIQGEGGFVVPAAGFLPALAAWVREAGAVFIADEVQTGFCRTGSWFACEDEGVEPDLVTTAKGMAGGLPLAGVVGRAELMDAVHPGGLGGTYGGNPIACAAALAAIETMRELDLNAAARHLEELFRPRLTALAADDPGIGEVRGRGAMLAIELVKPGSIEPDPLRTAAVARACHSAGLLVLTCGTYSNVLRFLPPLVISDEQVARGLGILTESLLAHRPG</sequence>
<evidence type="ECO:0000256" key="15">
    <source>
        <dbReference type="ARBA" id="ARBA00050054"/>
    </source>
</evidence>
<dbReference type="AlphaFoldDB" id="U5W3M1"/>
<dbReference type="InterPro" id="IPR050103">
    <property type="entry name" value="Class-III_PLP-dep_AT"/>
</dbReference>
<dbReference type="Gene3D" id="3.90.1150.10">
    <property type="entry name" value="Aspartate Aminotransferase, domain 1"/>
    <property type="match status" value="1"/>
</dbReference>
<evidence type="ECO:0000256" key="7">
    <source>
        <dbReference type="ARBA" id="ARBA00022576"/>
    </source>
</evidence>
<evidence type="ECO:0000256" key="6">
    <source>
        <dbReference type="ARBA" id="ARBA00012912"/>
    </source>
</evidence>
<dbReference type="GO" id="GO:0042802">
    <property type="term" value="F:identical protein binding"/>
    <property type="evidence" value="ECO:0007669"/>
    <property type="project" value="TreeGrafter"/>
</dbReference>
<dbReference type="GO" id="GO:0034386">
    <property type="term" value="F:4-aminobutyrate:2-oxoglutarate transaminase activity"/>
    <property type="evidence" value="ECO:0007669"/>
    <property type="project" value="UniProtKB-EC"/>
</dbReference>
<dbReference type="Gene3D" id="3.40.640.10">
    <property type="entry name" value="Type I PLP-dependent aspartate aminotransferase-like (Major domain)"/>
    <property type="match status" value="1"/>
</dbReference>
<dbReference type="InterPro" id="IPR015422">
    <property type="entry name" value="PyrdxlP-dep_Trfase_small"/>
</dbReference>
<protein>
    <recommendedName>
        <fullName evidence="12">(S)-3-amino-2-methylpropionate transaminase</fullName>
        <ecNumber evidence="6">2.6.1.19</ecNumber>
        <ecNumber evidence="5">2.6.1.22</ecNumber>
    </recommendedName>
    <alternativeName>
        <fullName evidence="13">GABA aminotransferase</fullName>
    </alternativeName>
    <alternativeName>
        <fullName evidence="11">Gamma-amino-N-butyrate transaminase</fullName>
    </alternativeName>
    <alternativeName>
        <fullName evidence="15">Glutamate:succinic semialdehyde transaminase</fullName>
    </alternativeName>
    <alternativeName>
        <fullName evidence="10">L-AIBAT</fullName>
    </alternativeName>
</protein>
<dbReference type="CDD" id="cd00610">
    <property type="entry name" value="OAT_like"/>
    <property type="match status" value="1"/>
</dbReference>
<evidence type="ECO:0000256" key="4">
    <source>
        <dbReference type="ARBA" id="ARBA00008954"/>
    </source>
</evidence>
<dbReference type="NCBIfam" id="TIGR00700">
    <property type="entry name" value="GABAtrnsam"/>
    <property type="match status" value="1"/>
</dbReference>
<dbReference type="EMBL" id="CP006272">
    <property type="protein sequence ID" value="AGZ43818.1"/>
    <property type="molecule type" value="Genomic_DNA"/>
</dbReference>
<reference evidence="17 18" key="1">
    <citation type="journal article" date="2014" name="J. Biotechnol.">
        <title>Complete genome sequence of the actinobacterium Actinoplanes friuliensis HAG 010964, producer of the lipopeptide antibiotic friulimycin.</title>
        <authorList>
            <person name="Ruckert C."/>
            <person name="Szczepanowski R."/>
            <person name="Albersmeier A."/>
            <person name="Goesmann A."/>
            <person name="Fischer N."/>
            <person name="Steinkamper A."/>
            <person name="Puhler A."/>
            <person name="Biener R."/>
            <person name="Schwartz D."/>
            <person name="Kalinowski J."/>
        </authorList>
    </citation>
    <scope>NUCLEOTIDE SEQUENCE [LARGE SCALE GENOMIC DNA]</scope>
    <source>
        <strain evidence="17 18">DSM 7358</strain>
    </source>
</reference>
<dbReference type="RefSeq" id="WP_023560155.1">
    <property type="nucleotide sequence ID" value="NC_022657.1"/>
</dbReference>
<keyword evidence="8 17" id="KW-0808">Transferase</keyword>
<keyword evidence="7 17" id="KW-0032">Aminotransferase</keyword>
<accession>U5W3M1</accession>
<dbReference type="eggNOG" id="COG0160">
    <property type="taxonomic scope" value="Bacteria"/>
</dbReference>
<evidence type="ECO:0000256" key="2">
    <source>
        <dbReference type="ARBA" id="ARBA00001933"/>
    </source>
</evidence>
<evidence type="ECO:0000256" key="10">
    <source>
        <dbReference type="ARBA" id="ARBA00029760"/>
    </source>
</evidence>
<dbReference type="HOGENOM" id="CLU_016922_10_0_11"/>
<dbReference type="InterPro" id="IPR015424">
    <property type="entry name" value="PyrdxlP-dep_Trfase"/>
</dbReference>
<dbReference type="GO" id="GO:0030170">
    <property type="term" value="F:pyridoxal phosphate binding"/>
    <property type="evidence" value="ECO:0007669"/>
    <property type="project" value="InterPro"/>
</dbReference>
<dbReference type="FunFam" id="3.40.640.10:FF:000013">
    <property type="entry name" value="4-aminobutyrate aminotransferase"/>
    <property type="match status" value="1"/>
</dbReference>
<dbReference type="InterPro" id="IPR005814">
    <property type="entry name" value="Aminotrans_3"/>
</dbReference>
<evidence type="ECO:0000256" key="11">
    <source>
        <dbReference type="ARBA" id="ARBA00030204"/>
    </source>
</evidence>
<comment type="catalytic activity">
    <reaction evidence="1">
        <text>(S)-3-amino-2-methylpropanoate + 2-oxoglutarate = 2-methyl-3-oxopropanoate + L-glutamate</text>
        <dbReference type="Rhea" id="RHEA:13993"/>
        <dbReference type="ChEBI" id="CHEBI:16810"/>
        <dbReference type="ChEBI" id="CHEBI:29985"/>
        <dbReference type="ChEBI" id="CHEBI:57700"/>
        <dbReference type="ChEBI" id="CHEBI:58655"/>
        <dbReference type="EC" id="2.6.1.22"/>
    </reaction>
</comment>
<dbReference type="PATRIC" id="fig|1246995.3.peg.5631"/>
<dbReference type="Pfam" id="PF00202">
    <property type="entry name" value="Aminotran_3"/>
    <property type="match status" value="1"/>
</dbReference>
<evidence type="ECO:0000256" key="8">
    <source>
        <dbReference type="ARBA" id="ARBA00022679"/>
    </source>
</evidence>
<dbReference type="GO" id="GO:0047298">
    <property type="term" value="F:(S)-3-amino-2-methylpropionate transaminase activity"/>
    <property type="evidence" value="ECO:0007669"/>
    <property type="project" value="UniProtKB-EC"/>
</dbReference>
<dbReference type="SUPFAM" id="SSF53383">
    <property type="entry name" value="PLP-dependent transferases"/>
    <property type="match status" value="1"/>
</dbReference>
<dbReference type="PIRSF" id="PIRSF000521">
    <property type="entry name" value="Transaminase_4ab_Lys_Orn"/>
    <property type="match status" value="1"/>
</dbReference>
<evidence type="ECO:0000313" key="17">
    <source>
        <dbReference type="EMBL" id="AGZ43818.1"/>
    </source>
</evidence>
<dbReference type="InterPro" id="IPR004632">
    <property type="entry name" value="4NH2But_aminotransferase_bac"/>
</dbReference>
<dbReference type="EC" id="2.6.1.22" evidence="5"/>
<dbReference type="PROSITE" id="PS00600">
    <property type="entry name" value="AA_TRANSFER_CLASS_3"/>
    <property type="match status" value="1"/>
</dbReference>
<dbReference type="OrthoDB" id="4510254at2"/>
<dbReference type="Proteomes" id="UP000017746">
    <property type="component" value="Chromosome"/>
</dbReference>
<comment type="pathway">
    <text evidence="3">Amino-acid degradation; 4-aminobutanoate degradation.</text>
</comment>
<keyword evidence="9 16" id="KW-0663">Pyridoxal phosphate</keyword>
<evidence type="ECO:0000256" key="16">
    <source>
        <dbReference type="RuleBase" id="RU003560"/>
    </source>
</evidence>
<evidence type="ECO:0000256" key="13">
    <source>
        <dbReference type="ARBA" id="ARBA00031787"/>
    </source>
</evidence>
<dbReference type="PANTHER" id="PTHR11986">
    <property type="entry name" value="AMINOTRANSFERASE CLASS III"/>
    <property type="match status" value="1"/>
</dbReference>
<dbReference type="InterPro" id="IPR049704">
    <property type="entry name" value="Aminotrans_3_PPA_site"/>
</dbReference>
<evidence type="ECO:0000313" key="18">
    <source>
        <dbReference type="Proteomes" id="UP000017746"/>
    </source>
</evidence>
<dbReference type="NCBIfam" id="NF004714">
    <property type="entry name" value="PRK06058.1"/>
    <property type="match status" value="1"/>
</dbReference>
<dbReference type="STRING" id="1246995.AFR_27785"/>
<evidence type="ECO:0000256" key="3">
    <source>
        <dbReference type="ARBA" id="ARBA00005176"/>
    </source>
</evidence>
<organism evidence="17 18">
    <name type="scientific">Actinoplanes friuliensis DSM 7358</name>
    <dbReference type="NCBI Taxonomy" id="1246995"/>
    <lineage>
        <taxon>Bacteria</taxon>
        <taxon>Bacillati</taxon>
        <taxon>Actinomycetota</taxon>
        <taxon>Actinomycetes</taxon>
        <taxon>Micromonosporales</taxon>
        <taxon>Micromonosporaceae</taxon>
        <taxon>Actinoplanes</taxon>
    </lineage>
</organism>
<gene>
    <name evidence="17" type="ORF">AFR_27785</name>
</gene>
<comment type="similarity">
    <text evidence="4 16">Belongs to the class-III pyridoxal-phosphate-dependent aminotransferase family.</text>
</comment>
<proteinExistence type="inferred from homology"/>
<dbReference type="KEGG" id="afs:AFR_27785"/>
<keyword evidence="18" id="KW-1185">Reference proteome</keyword>
<name>U5W3M1_9ACTN</name>
<comment type="cofactor">
    <cofactor evidence="2">
        <name>pyridoxal 5'-phosphate</name>
        <dbReference type="ChEBI" id="CHEBI:597326"/>
    </cofactor>
</comment>
<evidence type="ECO:0000256" key="14">
    <source>
        <dbReference type="ARBA" id="ARBA00048021"/>
    </source>
</evidence>
<evidence type="ECO:0000256" key="9">
    <source>
        <dbReference type="ARBA" id="ARBA00022898"/>
    </source>
</evidence>